<organism evidence="1 2">
    <name type="scientific">Smittium culicis</name>
    <dbReference type="NCBI Taxonomy" id="133412"/>
    <lineage>
        <taxon>Eukaryota</taxon>
        <taxon>Fungi</taxon>
        <taxon>Fungi incertae sedis</taxon>
        <taxon>Zoopagomycota</taxon>
        <taxon>Kickxellomycotina</taxon>
        <taxon>Harpellomycetes</taxon>
        <taxon>Harpellales</taxon>
        <taxon>Legeriomycetaceae</taxon>
        <taxon>Smittium</taxon>
    </lineage>
</organism>
<dbReference type="Proteomes" id="UP000187283">
    <property type="component" value="Unassembled WGS sequence"/>
</dbReference>
<reference evidence="1 2" key="1">
    <citation type="submission" date="2017-01" db="EMBL/GenBank/DDBJ databases">
        <authorList>
            <person name="Mah S.A."/>
            <person name="Swanson W.J."/>
            <person name="Moy G.W."/>
            <person name="Vacquier V.D."/>
        </authorList>
    </citation>
    <scope>NUCLEOTIDE SEQUENCE [LARGE SCALE GENOMIC DNA]</scope>
    <source>
        <strain evidence="1 2">GSMNP</strain>
    </source>
</reference>
<accession>A0A1R1WZN8</accession>
<dbReference type="AlphaFoldDB" id="A0A1R1WZN8"/>
<keyword evidence="2" id="KW-1185">Reference proteome</keyword>
<evidence type="ECO:0000313" key="2">
    <source>
        <dbReference type="Proteomes" id="UP000187283"/>
    </source>
</evidence>
<name>A0A1R1WZN8_9FUNG</name>
<proteinExistence type="predicted"/>
<protein>
    <submittedName>
        <fullName evidence="1">Uncharacterized protein</fullName>
    </submittedName>
</protein>
<gene>
    <name evidence="1" type="ORF">AYI70_g11932</name>
</gene>
<sequence>MTPRSQLESKINCQFPTNTSVGYAKDTQSHLPLYKFPDCPIYYQDYYAEDAVVLKNSAENLKTSLDAITVCLNTW</sequence>
<evidence type="ECO:0000313" key="1">
    <source>
        <dbReference type="EMBL" id="OMJ07835.1"/>
    </source>
</evidence>
<comment type="caution">
    <text evidence="1">The sequence shown here is derived from an EMBL/GenBank/DDBJ whole genome shotgun (WGS) entry which is preliminary data.</text>
</comment>
<dbReference type="EMBL" id="LSSN01005956">
    <property type="protein sequence ID" value="OMJ07835.1"/>
    <property type="molecule type" value="Genomic_DNA"/>
</dbReference>